<protein>
    <submittedName>
        <fullName evidence="2">Metaxin 2 (Sam35)</fullName>
    </submittedName>
</protein>
<organism evidence="2 3">
    <name type="scientific">Schizosaccharomyces osmophilus</name>
    <dbReference type="NCBI Taxonomy" id="2545709"/>
    <lineage>
        <taxon>Eukaryota</taxon>
        <taxon>Fungi</taxon>
        <taxon>Dikarya</taxon>
        <taxon>Ascomycota</taxon>
        <taxon>Taphrinomycotina</taxon>
        <taxon>Schizosaccharomycetes</taxon>
        <taxon>Schizosaccharomycetales</taxon>
        <taxon>Schizosaccharomycetaceae</taxon>
        <taxon>Schizosaccharomyces</taxon>
    </lineage>
</organism>
<name>A0AAF0ATM1_9SCHI</name>
<gene>
    <name evidence="2" type="primary">mtx2</name>
    <name evidence="2" type="ORF">SOMG_00294</name>
</gene>
<evidence type="ECO:0000313" key="3">
    <source>
        <dbReference type="Proteomes" id="UP001212411"/>
    </source>
</evidence>
<dbReference type="Proteomes" id="UP001212411">
    <property type="component" value="Chromosome 1"/>
</dbReference>
<dbReference type="InterPro" id="IPR050931">
    <property type="entry name" value="Mito_Protein_Transport_Metaxin"/>
</dbReference>
<dbReference type="RefSeq" id="XP_056035839.1">
    <property type="nucleotide sequence ID" value="XM_056179089.1"/>
</dbReference>
<dbReference type="EMBL" id="CP115611">
    <property type="protein sequence ID" value="WBW71596.1"/>
    <property type="molecule type" value="Genomic_DNA"/>
</dbReference>
<evidence type="ECO:0000313" key="2">
    <source>
        <dbReference type="EMBL" id="WBW71596.1"/>
    </source>
</evidence>
<dbReference type="InterPro" id="IPR036282">
    <property type="entry name" value="Glutathione-S-Trfase_C_sf"/>
</dbReference>
<dbReference type="GO" id="GO:0001401">
    <property type="term" value="C:SAM complex"/>
    <property type="evidence" value="ECO:0007669"/>
    <property type="project" value="TreeGrafter"/>
</dbReference>
<proteinExistence type="predicted"/>
<dbReference type="GeneID" id="80873778"/>
<dbReference type="InterPro" id="IPR033468">
    <property type="entry name" value="Metaxin_GST"/>
</dbReference>
<dbReference type="PANTHER" id="PTHR12289">
    <property type="entry name" value="METAXIN RELATED"/>
    <property type="match status" value="1"/>
</dbReference>
<dbReference type="PANTHER" id="PTHR12289:SF41">
    <property type="entry name" value="FAILED AXON CONNECTIONS-RELATED"/>
    <property type="match status" value="1"/>
</dbReference>
<dbReference type="GO" id="GO:0007005">
    <property type="term" value="P:mitochondrion organization"/>
    <property type="evidence" value="ECO:0007669"/>
    <property type="project" value="TreeGrafter"/>
</dbReference>
<keyword evidence="3" id="KW-1185">Reference proteome</keyword>
<accession>A0AAF0ATM1</accession>
<dbReference type="AlphaFoldDB" id="A0AAF0ATM1"/>
<evidence type="ECO:0000259" key="1">
    <source>
        <dbReference type="Pfam" id="PF17171"/>
    </source>
</evidence>
<dbReference type="SUPFAM" id="SSF47616">
    <property type="entry name" value="GST C-terminal domain-like"/>
    <property type="match status" value="1"/>
</dbReference>
<feature type="domain" description="Metaxin glutathione S-transferase" evidence="1">
    <location>
        <begin position="192"/>
        <end position="256"/>
    </location>
</feature>
<sequence>MSSLTKISSFYRSIFKNFPLITFESPYPAVNEELKTKPVLYVSNWNGDPTSESMDLESLQWQTWVKLYDPEIILLNVSNHASPDQNTPFLEIVFHKVVLKNGLLLHLVNDEQMLQIIAPWMSLLTGPIHVALNYSMYLDEANFRELQNHWFTKATWPLSLIRTIAQPLEKKKQLRILTEEKNLDADTIFEDAARAFSSLSDLLSNGAYFFNGDAPSILDISLFSYAEMILHLPLKNDQLRLSLTSNKNLLDLANRVRALAGYSSYGSVLLDDE</sequence>
<dbReference type="KEGG" id="som:SOMG_00294"/>
<reference evidence="2 3" key="1">
    <citation type="journal article" date="2023" name="G3 (Bethesda)">
        <title>A high-quality reference genome for the fission yeast Schizosaccharomyces osmophilus.</title>
        <authorList>
            <person name="Jia G.S."/>
            <person name="Zhang W.C."/>
            <person name="Liang Y."/>
            <person name="Liu X.H."/>
            <person name="Rhind N."/>
            <person name="Pidoux A."/>
            <person name="Brysch-Herzberg M."/>
            <person name="Du L.L."/>
        </authorList>
    </citation>
    <scope>NUCLEOTIDE SEQUENCE [LARGE SCALE GENOMIC DNA]</scope>
    <source>
        <strain evidence="2 3">CBS 15793</strain>
    </source>
</reference>
<dbReference type="Pfam" id="PF17171">
    <property type="entry name" value="GST_C_6"/>
    <property type="match status" value="1"/>
</dbReference>